<protein>
    <recommendedName>
        <fullName evidence="7">Thioredoxin domain-containing protein</fullName>
    </recommendedName>
</protein>
<evidence type="ECO:0000256" key="3">
    <source>
        <dbReference type="ARBA" id="ARBA00022862"/>
    </source>
</evidence>
<evidence type="ECO:0000256" key="1">
    <source>
        <dbReference type="ARBA" id="ARBA00010505"/>
    </source>
</evidence>
<evidence type="ECO:0000256" key="4">
    <source>
        <dbReference type="ARBA" id="ARBA00023002"/>
    </source>
</evidence>
<keyword evidence="2" id="KW-0575">Peroxidase</keyword>
<feature type="domain" description="Thioredoxin" evidence="7">
    <location>
        <begin position="115"/>
        <end position="277"/>
    </location>
</feature>
<keyword evidence="4" id="KW-0560">Oxidoreductase</keyword>
<dbReference type="PANTHER" id="PTHR10430:SF39">
    <property type="entry name" value="PEROXISOMAL MEMBRANE ASSOCIATED PROTEIN 20"/>
    <property type="match status" value="1"/>
</dbReference>
<evidence type="ECO:0000256" key="2">
    <source>
        <dbReference type="ARBA" id="ARBA00022559"/>
    </source>
</evidence>
<dbReference type="GO" id="GO:0005829">
    <property type="term" value="C:cytosol"/>
    <property type="evidence" value="ECO:0007669"/>
    <property type="project" value="TreeGrafter"/>
</dbReference>
<dbReference type="GO" id="GO:0045454">
    <property type="term" value="P:cell redox homeostasis"/>
    <property type="evidence" value="ECO:0007669"/>
    <property type="project" value="TreeGrafter"/>
</dbReference>
<reference evidence="8 9" key="1">
    <citation type="submission" date="2019-02" db="EMBL/GenBank/DDBJ databases">
        <title>Genome sequencing of the rare red list fungi Dentipellis fragilis.</title>
        <authorList>
            <person name="Buettner E."/>
            <person name="Kellner H."/>
        </authorList>
    </citation>
    <scope>NUCLEOTIDE SEQUENCE [LARGE SCALE GENOMIC DNA]</scope>
    <source>
        <strain evidence="8 9">DSM 105465</strain>
    </source>
</reference>
<dbReference type="STRING" id="205917.A0A4Y9Y5L8"/>
<dbReference type="Proteomes" id="UP000298327">
    <property type="component" value="Unassembled WGS sequence"/>
</dbReference>
<dbReference type="AlphaFoldDB" id="A0A4Y9Y5L8"/>
<evidence type="ECO:0000259" key="7">
    <source>
        <dbReference type="PROSITE" id="PS51352"/>
    </source>
</evidence>
<dbReference type="Gene3D" id="3.40.30.10">
    <property type="entry name" value="Glutaredoxin"/>
    <property type="match status" value="1"/>
</dbReference>
<dbReference type="GO" id="GO:0008379">
    <property type="term" value="F:thioredoxin peroxidase activity"/>
    <property type="evidence" value="ECO:0007669"/>
    <property type="project" value="InterPro"/>
</dbReference>
<comment type="caution">
    <text evidence="8">The sequence shown here is derived from an EMBL/GenBank/DDBJ whole genome shotgun (WGS) entry which is preliminary data.</text>
</comment>
<dbReference type="PROSITE" id="PS51352">
    <property type="entry name" value="THIOREDOXIN_2"/>
    <property type="match status" value="1"/>
</dbReference>
<dbReference type="SUPFAM" id="SSF52833">
    <property type="entry name" value="Thioredoxin-like"/>
    <property type="match status" value="1"/>
</dbReference>
<evidence type="ECO:0000313" key="8">
    <source>
        <dbReference type="EMBL" id="TFY56109.1"/>
    </source>
</evidence>
<keyword evidence="9" id="KW-1185">Reference proteome</keyword>
<dbReference type="InterPro" id="IPR037944">
    <property type="entry name" value="PRX5-like"/>
</dbReference>
<name>A0A4Y9Y5L8_9AGAM</name>
<evidence type="ECO:0000313" key="9">
    <source>
        <dbReference type="Proteomes" id="UP000298327"/>
    </source>
</evidence>
<proteinExistence type="inferred from homology"/>
<dbReference type="InterPro" id="IPR013740">
    <property type="entry name" value="Redoxin"/>
</dbReference>
<dbReference type="GO" id="GO:0005777">
    <property type="term" value="C:peroxisome"/>
    <property type="evidence" value="ECO:0007669"/>
    <property type="project" value="TreeGrafter"/>
</dbReference>
<dbReference type="InterPro" id="IPR013766">
    <property type="entry name" value="Thioredoxin_domain"/>
</dbReference>
<feature type="active site" description="Cysteine sulfenic acid (-SOH) intermediate" evidence="6">
    <location>
        <position position="156"/>
    </location>
</feature>
<comment type="similarity">
    <text evidence="1">Belongs to the peroxiredoxin family. Prx5 subfamily.</text>
</comment>
<keyword evidence="3" id="KW-0049">Antioxidant</keyword>
<dbReference type="GO" id="GO:0042744">
    <property type="term" value="P:hydrogen peroxide catabolic process"/>
    <property type="evidence" value="ECO:0007669"/>
    <property type="project" value="TreeGrafter"/>
</dbReference>
<evidence type="ECO:0000256" key="5">
    <source>
        <dbReference type="ARBA" id="ARBA00023284"/>
    </source>
</evidence>
<dbReference type="PANTHER" id="PTHR10430">
    <property type="entry name" value="PEROXIREDOXIN"/>
    <property type="match status" value="1"/>
</dbReference>
<dbReference type="Pfam" id="PF08534">
    <property type="entry name" value="Redoxin"/>
    <property type="match status" value="1"/>
</dbReference>
<gene>
    <name evidence="8" type="ORF">EVG20_g9055</name>
</gene>
<accession>A0A4Y9Y5L8</accession>
<dbReference type="GO" id="GO:0005739">
    <property type="term" value="C:mitochondrion"/>
    <property type="evidence" value="ECO:0007669"/>
    <property type="project" value="TreeGrafter"/>
</dbReference>
<sequence>MPSSPARYTSQSTKSMLTKKEIAVALALVELLGKERRVLHGNSKRPLFHAKPGNMQTKRSMTKVPLTPTAAVTVTVPHPSLQTTSSPPRNMASIIASAAKTAHAAAASLLEKAQIKVGEKVPTNETVKEDNPAKPITLALAGKNIIVRLFPFSVPCCQNHFRLPRSEEVPGYIAKYDEFKARGVTDVYVVAVNDAFVTKAWKDKLAPGGTGVRFIADDQGAFVSNLGLLQDATGLLGAPRAMRFVIVAQDGVAQHLIVEPDSSVVTITAADKVLALL</sequence>
<keyword evidence="5" id="KW-0676">Redox-active center</keyword>
<evidence type="ECO:0000256" key="6">
    <source>
        <dbReference type="PIRSR" id="PIRSR637944-1"/>
    </source>
</evidence>
<dbReference type="OrthoDB" id="1882547at2759"/>
<organism evidence="8 9">
    <name type="scientific">Dentipellis fragilis</name>
    <dbReference type="NCBI Taxonomy" id="205917"/>
    <lineage>
        <taxon>Eukaryota</taxon>
        <taxon>Fungi</taxon>
        <taxon>Dikarya</taxon>
        <taxon>Basidiomycota</taxon>
        <taxon>Agaricomycotina</taxon>
        <taxon>Agaricomycetes</taxon>
        <taxon>Russulales</taxon>
        <taxon>Hericiaceae</taxon>
        <taxon>Dentipellis</taxon>
    </lineage>
</organism>
<dbReference type="InterPro" id="IPR036249">
    <property type="entry name" value="Thioredoxin-like_sf"/>
</dbReference>
<dbReference type="GO" id="GO:0034599">
    <property type="term" value="P:cellular response to oxidative stress"/>
    <property type="evidence" value="ECO:0007669"/>
    <property type="project" value="InterPro"/>
</dbReference>
<dbReference type="EMBL" id="SEOQ01000856">
    <property type="protein sequence ID" value="TFY56109.1"/>
    <property type="molecule type" value="Genomic_DNA"/>
</dbReference>